<evidence type="ECO:0000259" key="3">
    <source>
        <dbReference type="Pfam" id="PF20254"/>
    </source>
</evidence>
<accession>A0A559L6B8</accession>
<evidence type="ECO:0000313" key="4">
    <source>
        <dbReference type="EMBL" id="TVY68468.1"/>
    </source>
</evidence>
<feature type="compositionally biased region" description="Low complexity" evidence="2">
    <location>
        <begin position="425"/>
        <end position="445"/>
    </location>
</feature>
<dbReference type="Proteomes" id="UP000320707">
    <property type="component" value="Unassembled WGS sequence"/>
</dbReference>
<reference evidence="4 5" key="1">
    <citation type="journal article" date="2019" name="Microbiol. Resour. Announc.">
        <title>High-quality draft genome sequence of Fusarium oxysporum f. sp. cubense strain 160527, a causal agent of Panama disease.</title>
        <authorList>
            <person name="Asai S."/>
            <person name="Ayukawa Y."/>
            <person name="Gan P."/>
            <person name="Masuda S."/>
            <person name="Komatsu K."/>
            <person name="Shirasu K."/>
            <person name="Arie T."/>
        </authorList>
    </citation>
    <scope>NUCLEOTIDE SEQUENCE [LARGE SCALE GENOMIC DNA]</scope>
    <source>
        <strain evidence="4 5">160527</strain>
    </source>
</reference>
<proteinExistence type="predicted"/>
<gene>
    <name evidence="4" type="ORF">Focb16_v002155</name>
</gene>
<feature type="domain" description="N,N-dimethylformamidase beta subunit-like C-terminal" evidence="3">
    <location>
        <begin position="899"/>
        <end position="1152"/>
    </location>
</feature>
<sequence>MSLTLAPYNDAMRIGQGFNSYTHEICIDGAVVVDTEGIHNDSTQVERPSQVVSYSARAVEKLSDIIQTMNVSYPHSIKKGSVTVSGSNSAIDEATFKSADINIIVTVKVTNQTTLIKNNARFVPMKGIEPSSQAFNEAYGDSYISGFIKGGEFTGIISVKVIDRNNVDLTVKKIKARLDAKDSSKATEFTLNSSDSFSSRGSASVMENTESHIHVSWMGGGQIKNENTPWDIDSIFKAAAAFPQRVSERPQLTWAILTKYKSNRSFIEWASNKPVKTLEYDQVSSYTAELFDSYMDYKILLKYVQLIIDDPESYEAVDGEDALDISIDTLLGVRFAMRKEQGKIIEAISVLSRDPGILSRQGGWGNGRANKVLNRILSKTTGYTSEKSRSATQKDSVHGHEGFDFSALIPAEVWRKWMPIPKLASPTSSNSKTSTTLSPSAGLPDLGPPPSDDQDWHGNYATALQAKLNAVTRDLEAKTEEHTGQAKRFQDEIGRIKSDSASELEALRSKHNDELEDIRKRQSDYDTLKAGQQSEIEQTLQRLEKKKQEAVEAVRKDEQEKYGILQKKHDDLSRQLQSSMANIETRMQNEKKTALEKLEKEKNDAYNSLKESYESLKKQLGDMIATDATLATDSKRLVAEKISLTTQLQDKTSAYNSLEADLKRDHEKTLSAKETAWTTERTTLNGQITKITNEKSLADAKISKLKDTMLWAGLYENSRMDNCLPSSFSGWTVMIMMPHSRMALNANNDHHDMAHAWSFNMSNNDEVFKLAKANNHPDTPWTITNLASGKLLVFLNGETDWQVRCRERNDHQLVGRSAYWYIGRGAADFNTTWVLKNAEWGTCIQLERGWAENGEGLDFKCDKFSYHEGESVSTKTYTTAEEYDIEVIRDDHKPKTVFSRTGLKGQSFGTPADAYAVGCNWPQALGVHPEEGRWPSAFYLIIIRIKGINGRVHEREGFFIVKDKKVNSAKADFVLIHATSTMLAYNDWGGVNHYRGIADGYQNDEPTPLLSTQWPIARDMLRIPKNAPREANGTMTVGHGATPRYPSLEYSWYFRYSRHYADAGWGYMIHHLTQSDLHQTQTASQATRAPCLGHDEYWSWEQRDTLDDFVDRGGRFARFGGNFIWQVRFDEAMHTQYCYRVPQADPMTKTDPTRVTTMS</sequence>
<evidence type="ECO:0000256" key="1">
    <source>
        <dbReference type="SAM" id="Coils"/>
    </source>
</evidence>
<evidence type="ECO:0000256" key="2">
    <source>
        <dbReference type="SAM" id="MobiDB-lite"/>
    </source>
</evidence>
<keyword evidence="1" id="KW-0175">Coiled coil</keyword>
<feature type="region of interest" description="Disordered" evidence="2">
    <location>
        <begin position="423"/>
        <end position="457"/>
    </location>
</feature>
<dbReference type="EMBL" id="SRMI01000006">
    <property type="protein sequence ID" value="TVY68468.1"/>
    <property type="molecule type" value="Genomic_DNA"/>
</dbReference>
<protein>
    <recommendedName>
        <fullName evidence="3">N,N-dimethylformamidase beta subunit-like C-terminal domain-containing protein</fullName>
    </recommendedName>
</protein>
<feature type="coiled-coil region" evidence="1">
    <location>
        <begin position="461"/>
        <end position="619"/>
    </location>
</feature>
<comment type="caution">
    <text evidence="4">The sequence shown here is derived from an EMBL/GenBank/DDBJ whole genome shotgun (WGS) entry which is preliminary data.</text>
</comment>
<dbReference type="AlphaFoldDB" id="A0A559L6B8"/>
<dbReference type="Pfam" id="PF20254">
    <property type="entry name" value="DMFA2_C"/>
    <property type="match status" value="1"/>
</dbReference>
<organism evidence="4 5">
    <name type="scientific">Fusarium oxysporum f. sp. cubense</name>
    <dbReference type="NCBI Taxonomy" id="61366"/>
    <lineage>
        <taxon>Eukaryota</taxon>
        <taxon>Fungi</taxon>
        <taxon>Dikarya</taxon>
        <taxon>Ascomycota</taxon>
        <taxon>Pezizomycotina</taxon>
        <taxon>Sordariomycetes</taxon>
        <taxon>Hypocreomycetidae</taxon>
        <taxon>Hypocreales</taxon>
        <taxon>Nectriaceae</taxon>
        <taxon>Fusarium</taxon>
        <taxon>Fusarium oxysporum species complex</taxon>
    </lineage>
</organism>
<dbReference type="InterPro" id="IPR046540">
    <property type="entry name" value="DMFA2_C"/>
</dbReference>
<evidence type="ECO:0000313" key="5">
    <source>
        <dbReference type="Proteomes" id="UP000320707"/>
    </source>
</evidence>
<name>A0A559L6B8_FUSOC</name>